<feature type="chain" id="PRO_5045057753" evidence="1">
    <location>
        <begin position="24"/>
        <end position="237"/>
    </location>
</feature>
<feature type="signal peptide" evidence="1">
    <location>
        <begin position="1"/>
        <end position="23"/>
    </location>
</feature>
<reference evidence="3" key="1">
    <citation type="submission" date="2023-07" db="EMBL/GenBank/DDBJ databases">
        <title>The carbon used by Thiothrix.</title>
        <authorList>
            <person name="Chen L."/>
        </authorList>
    </citation>
    <scope>NUCLEOTIDE SEQUENCE [LARGE SCALE GENOMIC DNA]</scope>
</reference>
<protein>
    <submittedName>
        <fullName evidence="2">Uncharacterized protein</fullName>
    </submittedName>
</protein>
<keyword evidence="1" id="KW-0732">Signal</keyword>
<organism evidence="2 3">
    <name type="scientific">Candidatus Thiothrix phosphatis</name>
    <dbReference type="NCBI Taxonomy" id="3112415"/>
    <lineage>
        <taxon>Bacteria</taxon>
        <taxon>Pseudomonadati</taxon>
        <taxon>Pseudomonadota</taxon>
        <taxon>Gammaproteobacteria</taxon>
        <taxon>Thiotrichales</taxon>
        <taxon>Thiotrichaceae</taxon>
        <taxon>Thiothrix</taxon>
    </lineage>
</organism>
<dbReference type="RefSeq" id="WP_324694533.1">
    <property type="nucleotide sequence ID" value="NZ_JAYMYJ010000088.1"/>
</dbReference>
<accession>A0ABU6CWC9</accession>
<keyword evidence="3" id="KW-1185">Reference proteome</keyword>
<evidence type="ECO:0000313" key="3">
    <source>
        <dbReference type="Proteomes" id="UP001308005"/>
    </source>
</evidence>
<evidence type="ECO:0000256" key="1">
    <source>
        <dbReference type="SAM" id="SignalP"/>
    </source>
</evidence>
<dbReference type="EMBL" id="JAYMYJ010000088">
    <property type="protein sequence ID" value="MEB4591145.1"/>
    <property type="molecule type" value="Genomic_DNA"/>
</dbReference>
<gene>
    <name evidence="2" type="ORF">VSS37_09165</name>
</gene>
<comment type="caution">
    <text evidence="2">The sequence shown here is derived from an EMBL/GenBank/DDBJ whole genome shotgun (WGS) entry which is preliminary data.</text>
</comment>
<name>A0ABU6CWC9_9GAMM</name>
<evidence type="ECO:0000313" key="2">
    <source>
        <dbReference type="EMBL" id="MEB4591145.1"/>
    </source>
</evidence>
<dbReference type="Proteomes" id="UP001308005">
    <property type="component" value="Unassembled WGS sequence"/>
</dbReference>
<sequence>MSMQNIIRWITLLLLVHSGFSQAGVTRSCESSNHHIVGTMRLADGSIRDNVVVPFHGVDPIMADGYHWLRPPMARRAACENASREAVEKMQLRRNHELVITMCDVRITGMSGVVSVLPQAVGAEAWHGSENNWNRGNVASTWQNCDEREDQVINKRYQYPIQYGSYNTLLDWCYSWGNGCGAQAAQAFCIKEGYARQISFSGPMNITAGQKTRIISSKEVCDQLSCGTFTQITCRNW</sequence>
<proteinExistence type="predicted"/>
<reference evidence="2 3" key="2">
    <citation type="submission" date="2024-01" db="EMBL/GenBank/DDBJ databases">
        <authorList>
            <person name="Xie X."/>
        </authorList>
    </citation>
    <scope>NUCLEOTIDE SEQUENCE [LARGE SCALE GENOMIC DNA]</scope>
    <source>
        <strain evidence="2">SCUT-1</strain>
    </source>
</reference>